<dbReference type="InterPro" id="IPR013568">
    <property type="entry name" value="SEFIR_dom"/>
</dbReference>
<dbReference type="GO" id="GO:0016020">
    <property type="term" value="C:membrane"/>
    <property type="evidence" value="ECO:0007669"/>
    <property type="project" value="UniProtKB-SubCell"/>
</dbReference>
<dbReference type="Pfam" id="PF08357">
    <property type="entry name" value="SEFIR"/>
    <property type="match status" value="1"/>
</dbReference>
<feature type="domain" description="Ubiquitin-like protease family profile" evidence="13">
    <location>
        <begin position="1"/>
        <end position="78"/>
    </location>
</feature>
<evidence type="ECO:0000313" key="16">
    <source>
        <dbReference type="WBParaSite" id="jg2438"/>
    </source>
</evidence>
<dbReference type="PROSITE" id="PS50600">
    <property type="entry name" value="ULP_PROTEASE"/>
    <property type="match status" value="1"/>
</dbReference>
<organism evidence="15 16">
    <name type="scientific">Ditylenchus dipsaci</name>
    <dbReference type="NCBI Taxonomy" id="166011"/>
    <lineage>
        <taxon>Eukaryota</taxon>
        <taxon>Metazoa</taxon>
        <taxon>Ecdysozoa</taxon>
        <taxon>Nematoda</taxon>
        <taxon>Chromadorea</taxon>
        <taxon>Rhabditida</taxon>
        <taxon>Tylenchina</taxon>
        <taxon>Tylenchomorpha</taxon>
        <taxon>Sphaerularioidea</taxon>
        <taxon>Anguinidae</taxon>
        <taxon>Anguininae</taxon>
        <taxon>Ditylenchus</taxon>
    </lineage>
</organism>
<dbReference type="SUPFAM" id="SSF54001">
    <property type="entry name" value="Cysteine proteinases"/>
    <property type="match status" value="1"/>
</dbReference>
<name>A0A915DX23_9BILA</name>
<keyword evidence="7 12" id="KW-1133">Transmembrane helix</keyword>
<dbReference type="GO" id="GO:0030368">
    <property type="term" value="F:interleukin-17 receptor activity"/>
    <property type="evidence" value="ECO:0007669"/>
    <property type="project" value="InterPro"/>
</dbReference>
<feature type="transmembrane region" description="Helical" evidence="12">
    <location>
        <begin position="81"/>
        <end position="100"/>
    </location>
</feature>
<evidence type="ECO:0000259" key="13">
    <source>
        <dbReference type="PROSITE" id="PS50600"/>
    </source>
</evidence>
<dbReference type="InterPro" id="IPR003653">
    <property type="entry name" value="Peptidase_C48_C"/>
</dbReference>
<dbReference type="PANTHER" id="PTHR15583:SF7">
    <property type="entry name" value="INTERLEUKIN CYTOKINE RECEPTOR-RELATED PROTEIN 2"/>
    <property type="match status" value="1"/>
</dbReference>
<evidence type="ECO:0000256" key="8">
    <source>
        <dbReference type="ARBA" id="ARBA00023136"/>
    </source>
</evidence>
<dbReference type="GO" id="GO:0006508">
    <property type="term" value="P:proteolysis"/>
    <property type="evidence" value="ECO:0007669"/>
    <property type="project" value="UniProtKB-KW"/>
</dbReference>
<evidence type="ECO:0000256" key="2">
    <source>
        <dbReference type="ARBA" id="ARBA00005234"/>
    </source>
</evidence>
<evidence type="ECO:0000256" key="3">
    <source>
        <dbReference type="ARBA" id="ARBA00022670"/>
    </source>
</evidence>
<dbReference type="WBParaSite" id="jg2438">
    <property type="protein sequence ID" value="jg2438"/>
    <property type="gene ID" value="jg2438"/>
</dbReference>
<evidence type="ECO:0000256" key="5">
    <source>
        <dbReference type="ARBA" id="ARBA00022729"/>
    </source>
</evidence>
<evidence type="ECO:0000256" key="9">
    <source>
        <dbReference type="ARBA" id="ARBA00023170"/>
    </source>
</evidence>
<dbReference type="GO" id="GO:0008234">
    <property type="term" value="F:cysteine-type peptidase activity"/>
    <property type="evidence" value="ECO:0007669"/>
    <property type="project" value="InterPro"/>
</dbReference>
<evidence type="ECO:0000256" key="7">
    <source>
        <dbReference type="ARBA" id="ARBA00022989"/>
    </source>
</evidence>
<evidence type="ECO:0000256" key="4">
    <source>
        <dbReference type="ARBA" id="ARBA00022692"/>
    </source>
</evidence>
<sequence>MTHFSEMVVTFSTQSSRRFKDSFVHQEVFRDFLAAYALETDEEETDSSNWIGFRAKNIPKQDNGYDCGAFICQFAERISRVNLVIIVIALLAVLFYLRVWRPWQLARLPPESIELTAKPTVLLLYTDDCEEHSNAVMALANLLTQNANAKVLIDQTDLVDPSIRPSVWLLNSVAEAEFILMLFSKGSKQVINGKILSQRRPFPDLFNTALGYVVAKINDLGSTSASANLNRRQLLANGNPSNAGGTSSTPLLNIEKGALKSQLSRFIVARFAYSSEDVIPEFFAHNRFGKFVIPQDIGLLIGRVHGVVGNRSSNFEYTADLGSLNSTIETFENFNKENSDWLEQRLEKMVTTDSSSQEEQEEIDGKRGGKHRLTDHLERLTSRRTDMIPTLEEQVCWLRNLGC</sequence>
<accession>A0A915DX23</accession>
<keyword evidence="10" id="KW-0325">Glycoprotein</keyword>
<dbReference type="InterPro" id="IPR038765">
    <property type="entry name" value="Papain-like_cys_pep_sf"/>
</dbReference>
<proteinExistence type="inferred from homology"/>
<keyword evidence="4 12" id="KW-0812">Transmembrane</keyword>
<keyword evidence="15" id="KW-1185">Reference proteome</keyword>
<evidence type="ECO:0000256" key="10">
    <source>
        <dbReference type="ARBA" id="ARBA00023180"/>
    </source>
</evidence>
<evidence type="ECO:0000313" key="15">
    <source>
        <dbReference type="Proteomes" id="UP000887574"/>
    </source>
</evidence>
<dbReference type="AlphaFoldDB" id="A0A915DX23"/>
<reference evidence="16" key="1">
    <citation type="submission" date="2022-11" db="UniProtKB">
        <authorList>
            <consortium name="WormBaseParasite"/>
        </authorList>
    </citation>
    <scope>IDENTIFICATION</scope>
</reference>
<feature type="region of interest" description="Disordered" evidence="11">
    <location>
        <begin position="349"/>
        <end position="371"/>
    </location>
</feature>
<dbReference type="Proteomes" id="UP000887574">
    <property type="component" value="Unplaced"/>
</dbReference>
<dbReference type="InterPro" id="IPR039465">
    <property type="entry name" value="IL-17_rcpt-like"/>
</dbReference>
<evidence type="ECO:0000256" key="11">
    <source>
        <dbReference type="SAM" id="MobiDB-lite"/>
    </source>
</evidence>
<evidence type="ECO:0000256" key="6">
    <source>
        <dbReference type="ARBA" id="ARBA00022801"/>
    </source>
</evidence>
<dbReference type="PROSITE" id="PS51534">
    <property type="entry name" value="SEFIR"/>
    <property type="match status" value="1"/>
</dbReference>
<evidence type="ECO:0000256" key="1">
    <source>
        <dbReference type="ARBA" id="ARBA00004479"/>
    </source>
</evidence>
<feature type="domain" description="SEFIR" evidence="14">
    <location>
        <begin position="118"/>
        <end position="302"/>
    </location>
</feature>
<protein>
    <submittedName>
        <fullName evidence="16">SEFIR domain-containing protein</fullName>
    </submittedName>
</protein>
<dbReference type="Gene3D" id="3.40.50.11530">
    <property type="match status" value="1"/>
</dbReference>
<keyword evidence="5" id="KW-0732">Signal</keyword>
<keyword evidence="6" id="KW-0378">Hydrolase</keyword>
<keyword evidence="9" id="KW-0675">Receptor</keyword>
<evidence type="ECO:0000256" key="12">
    <source>
        <dbReference type="SAM" id="Phobius"/>
    </source>
</evidence>
<dbReference type="Pfam" id="PF02902">
    <property type="entry name" value="Peptidase_C48"/>
    <property type="match status" value="1"/>
</dbReference>
<dbReference type="PANTHER" id="PTHR15583">
    <property type="entry name" value="INTERLEUKIN-17 RECEPTOR"/>
    <property type="match status" value="1"/>
</dbReference>
<evidence type="ECO:0000259" key="14">
    <source>
        <dbReference type="PROSITE" id="PS51534"/>
    </source>
</evidence>
<keyword evidence="8 12" id="KW-0472">Membrane</keyword>
<comment type="subcellular location">
    <subcellularLocation>
        <location evidence="1">Membrane</location>
        <topology evidence="1">Single-pass type I membrane protein</topology>
    </subcellularLocation>
</comment>
<dbReference type="Gene3D" id="3.40.395.10">
    <property type="entry name" value="Adenoviral Proteinase, Chain A"/>
    <property type="match status" value="1"/>
</dbReference>
<keyword evidence="3" id="KW-0645">Protease</keyword>
<comment type="similarity">
    <text evidence="2">Belongs to the peptidase C48 family.</text>
</comment>